<evidence type="ECO:0000313" key="1">
    <source>
        <dbReference type="EMBL" id="KAK4655960.1"/>
    </source>
</evidence>
<dbReference type="RefSeq" id="XP_062744935.1">
    <property type="nucleotide sequence ID" value="XM_062888997.1"/>
</dbReference>
<evidence type="ECO:0008006" key="3">
    <source>
        <dbReference type="Google" id="ProtNLM"/>
    </source>
</evidence>
<organism evidence="1 2">
    <name type="scientific">Podospora pseudocomata</name>
    <dbReference type="NCBI Taxonomy" id="2093779"/>
    <lineage>
        <taxon>Eukaryota</taxon>
        <taxon>Fungi</taxon>
        <taxon>Dikarya</taxon>
        <taxon>Ascomycota</taxon>
        <taxon>Pezizomycotina</taxon>
        <taxon>Sordariomycetes</taxon>
        <taxon>Sordariomycetidae</taxon>
        <taxon>Sordariales</taxon>
        <taxon>Podosporaceae</taxon>
        <taxon>Podospora</taxon>
    </lineage>
</organism>
<keyword evidence="2" id="KW-1185">Reference proteome</keyword>
<gene>
    <name evidence="1" type="ORF">QC762_307070</name>
</gene>
<dbReference type="Proteomes" id="UP001323405">
    <property type="component" value="Unassembled WGS sequence"/>
</dbReference>
<dbReference type="EMBL" id="JAFFHA010000005">
    <property type="protein sequence ID" value="KAK4655960.1"/>
    <property type="molecule type" value="Genomic_DNA"/>
</dbReference>
<dbReference type="GeneID" id="87908904"/>
<name>A0ABR0GJM7_9PEZI</name>
<reference evidence="1 2" key="1">
    <citation type="journal article" date="2023" name="bioRxiv">
        <title>High-quality genome assemblies of four members of thePodospora anserinaspecies complex.</title>
        <authorList>
            <person name="Ament-Velasquez S.L."/>
            <person name="Vogan A.A."/>
            <person name="Wallerman O."/>
            <person name="Hartmann F."/>
            <person name="Gautier V."/>
            <person name="Silar P."/>
            <person name="Giraud T."/>
            <person name="Johannesson H."/>
        </authorList>
    </citation>
    <scope>NUCLEOTIDE SEQUENCE [LARGE SCALE GENOMIC DNA]</scope>
    <source>
        <strain evidence="1 2">CBS 415.72m</strain>
    </source>
</reference>
<comment type="caution">
    <text evidence="1">The sequence shown here is derived from an EMBL/GenBank/DDBJ whole genome shotgun (WGS) entry which is preliminary data.</text>
</comment>
<sequence length="87" mass="9284">MVGGVFSIYIPRSFSPPFLPTYLSTPLQTLTPSTIVNFNLHSQLFTQTKQPTTRQTLQVTMHDGSCPKCGAASEGKSCGSCGATCPN</sequence>
<accession>A0ABR0GJM7</accession>
<evidence type="ECO:0000313" key="2">
    <source>
        <dbReference type="Proteomes" id="UP001323405"/>
    </source>
</evidence>
<proteinExistence type="predicted"/>
<protein>
    <recommendedName>
        <fullName evidence="3">4Fe-4S ferredoxin-type domain-containing protein</fullName>
    </recommendedName>
</protein>